<gene>
    <name evidence="1" type="ORF">GCM10011496_23810</name>
</gene>
<sequence>MSAGQISKIREALLDREWASATQEGLRISQPAAILEAWKDSPGRSPKLAVSGYSLLSGKSLDAHLQILFSKALKTPYATVLLAAHSVARRVAPYARVTGEFFYADKKGVELIKETLQMEPSEHGANIAIYEPEDDLISLDSISLLPEPLRGTSLIQTYLDLSGMGDRAKEAASFLYDEKIAPKLLSEVRREYDQR</sequence>
<comment type="caution">
    <text evidence="1">The sequence shown here is derived from an EMBL/GenBank/DDBJ whole genome shotgun (WGS) entry which is preliminary data.</text>
</comment>
<reference evidence="1" key="2">
    <citation type="submission" date="2020-09" db="EMBL/GenBank/DDBJ databases">
        <authorList>
            <person name="Sun Q."/>
            <person name="Zhou Y."/>
        </authorList>
    </citation>
    <scope>NUCLEOTIDE SEQUENCE</scope>
    <source>
        <strain evidence="1">CGMCC 1.15322</strain>
    </source>
</reference>
<dbReference type="EMBL" id="BMIG01000008">
    <property type="protein sequence ID" value="GGB02108.1"/>
    <property type="molecule type" value="Genomic_DNA"/>
</dbReference>
<evidence type="ECO:0000313" key="2">
    <source>
        <dbReference type="Proteomes" id="UP000620596"/>
    </source>
</evidence>
<evidence type="ECO:0000313" key="1">
    <source>
        <dbReference type="EMBL" id="GGB02108.1"/>
    </source>
</evidence>
<reference evidence="1" key="1">
    <citation type="journal article" date="2014" name="Int. J. Syst. Evol. Microbiol.">
        <title>Complete genome sequence of Corynebacterium casei LMG S-19264T (=DSM 44701T), isolated from a smear-ripened cheese.</title>
        <authorList>
            <consortium name="US DOE Joint Genome Institute (JGI-PGF)"/>
            <person name="Walter F."/>
            <person name="Albersmeier A."/>
            <person name="Kalinowski J."/>
            <person name="Ruckert C."/>
        </authorList>
    </citation>
    <scope>NUCLEOTIDE SEQUENCE</scope>
    <source>
        <strain evidence="1">CGMCC 1.15322</strain>
    </source>
</reference>
<protein>
    <submittedName>
        <fullName evidence="1">Uncharacterized protein</fullName>
    </submittedName>
</protein>
<keyword evidence="2" id="KW-1185">Reference proteome</keyword>
<accession>A0A916WIZ0</accession>
<proteinExistence type="predicted"/>
<organism evidence="1 2">
    <name type="scientific">Polaromonas eurypsychrophila</name>
    <dbReference type="NCBI Taxonomy" id="1614635"/>
    <lineage>
        <taxon>Bacteria</taxon>
        <taxon>Pseudomonadati</taxon>
        <taxon>Pseudomonadota</taxon>
        <taxon>Betaproteobacteria</taxon>
        <taxon>Burkholderiales</taxon>
        <taxon>Comamonadaceae</taxon>
        <taxon>Polaromonas</taxon>
    </lineage>
</organism>
<dbReference type="AlphaFoldDB" id="A0A916WIZ0"/>
<name>A0A916WIZ0_9BURK</name>
<dbReference type="Proteomes" id="UP000620596">
    <property type="component" value="Unassembled WGS sequence"/>
</dbReference>